<proteinExistence type="predicted"/>
<gene>
    <name evidence="5" type="ORF">FKG95_03115</name>
</gene>
<dbReference type="PANTHER" id="PTHR43537:SF5">
    <property type="entry name" value="UXU OPERON TRANSCRIPTIONAL REGULATOR"/>
    <property type="match status" value="1"/>
</dbReference>
<dbReference type="PANTHER" id="PTHR43537">
    <property type="entry name" value="TRANSCRIPTIONAL REGULATOR, GNTR FAMILY"/>
    <property type="match status" value="1"/>
</dbReference>
<evidence type="ECO:0000259" key="4">
    <source>
        <dbReference type="PROSITE" id="PS50949"/>
    </source>
</evidence>
<keyword evidence="6" id="KW-1185">Reference proteome</keyword>
<sequence>MISLRLPMPESVAAKSVEGQTAVASVAAQLTDLIYAEMNPGLSLPSEAEMATRYGVSRVTIREAIKMLAGRGLVEISRGRRAVVSEPSGKALGEFLGWIVQYDPKGMFDLVEVRMSLEIKSVSLAAKRATRPALAGIENMMQGMRDAGRKLEESEGDLAIERAFHQCDVGFHEAIALASGNRVITSLIEAMSVPLERSFFMSRRGKALRGLPLESTIAAHQKILDCIKKRDSQAAENAMRQHLEESARDMRAAFDNRSASIGER</sequence>
<dbReference type="Pfam" id="PF00392">
    <property type="entry name" value="GntR"/>
    <property type="match status" value="1"/>
</dbReference>
<dbReference type="Proteomes" id="UP000315252">
    <property type="component" value="Unassembled WGS sequence"/>
</dbReference>
<protein>
    <submittedName>
        <fullName evidence="5">FadR family transcriptional regulator</fullName>
    </submittedName>
</protein>
<dbReference type="InterPro" id="IPR036388">
    <property type="entry name" value="WH-like_DNA-bd_sf"/>
</dbReference>
<feature type="domain" description="HTH gntR-type" evidence="4">
    <location>
        <begin position="20"/>
        <end position="87"/>
    </location>
</feature>
<keyword evidence="2" id="KW-0238">DNA-binding</keyword>
<dbReference type="AlphaFoldDB" id="A0A545U289"/>
<dbReference type="EMBL" id="VHSH01000001">
    <property type="protein sequence ID" value="TQV83595.1"/>
    <property type="molecule type" value="Genomic_DNA"/>
</dbReference>
<dbReference type="CDD" id="cd07377">
    <property type="entry name" value="WHTH_GntR"/>
    <property type="match status" value="1"/>
</dbReference>
<dbReference type="InterPro" id="IPR011711">
    <property type="entry name" value="GntR_C"/>
</dbReference>
<dbReference type="InterPro" id="IPR000524">
    <property type="entry name" value="Tscrpt_reg_HTH_GntR"/>
</dbReference>
<dbReference type="Gene3D" id="1.20.120.530">
    <property type="entry name" value="GntR ligand-binding domain-like"/>
    <property type="match status" value="1"/>
</dbReference>
<evidence type="ECO:0000313" key="6">
    <source>
        <dbReference type="Proteomes" id="UP000315252"/>
    </source>
</evidence>
<comment type="caution">
    <text evidence="5">The sequence shown here is derived from an EMBL/GenBank/DDBJ whole genome shotgun (WGS) entry which is preliminary data.</text>
</comment>
<organism evidence="5 6">
    <name type="scientific">Denitrobaculum tricleocarpae</name>
    <dbReference type="NCBI Taxonomy" id="2591009"/>
    <lineage>
        <taxon>Bacteria</taxon>
        <taxon>Pseudomonadati</taxon>
        <taxon>Pseudomonadota</taxon>
        <taxon>Alphaproteobacteria</taxon>
        <taxon>Rhodospirillales</taxon>
        <taxon>Rhodospirillaceae</taxon>
        <taxon>Denitrobaculum</taxon>
    </lineage>
</organism>
<evidence type="ECO:0000256" key="2">
    <source>
        <dbReference type="ARBA" id="ARBA00023125"/>
    </source>
</evidence>
<dbReference type="InterPro" id="IPR036390">
    <property type="entry name" value="WH_DNA-bd_sf"/>
</dbReference>
<dbReference type="SUPFAM" id="SSF48008">
    <property type="entry name" value="GntR ligand-binding domain-like"/>
    <property type="match status" value="1"/>
</dbReference>
<evidence type="ECO:0000256" key="1">
    <source>
        <dbReference type="ARBA" id="ARBA00023015"/>
    </source>
</evidence>
<dbReference type="PRINTS" id="PR00035">
    <property type="entry name" value="HTHGNTR"/>
</dbReference>
<dbReference type="OrthoDB" id="9812645at2"/>
<reference evidence="5 6" key="1">
    <citation type="submission" date="2019-06" db="EMBL/GenBank/DDBJ databases">
        <title>Whole genome sequence for Rhodospirillaceae sp. R148.</title>
        <authorList>
            <person name="Wang G."/>
        </authorList>
    </citation>
    <scope>NUCLEOTIDE SEQUENCE [LARGE SCALE GENOMIC DNA]</scope>
    <source>
        <strain evidence="5 6">R148</strain>
    </source>
</reference>
<keyword evidence="3" id="KW-0804">Transcription</keyword>
<dbReference type="InterPro" id="IPR008920">
    <property type="entry name" value="TF_FadR/GntR_C"/>
</dbReference>
<dbReference type="PROSITE" id="PS50949">
    <property type="entry name" value="HTH_GNTR"/>
    <property type="match status" value="1"/>
</dbReference>
<dbReference type="Gene3D" id="1.10.10.10">
    <property type="entry name" value="Winged helix-like DNA-binding domain superfamily/Winged helix DNA-binding domain"/>
    <property type="match status" value="1"/>
</dbReference>
<evidence type="ECO:0000256" key="3">
    <source>
        <dbReference type="ARBA" id="ARBA00023163"/>
    </source>
</evidence>
<dbReference type="SUPFAM" id="SSF46785">
    <property type="entry name" value="Winged helix' DNA-binding domain"/>
    <property type="match status" value="1"/>
</dbReference>
<evidence type="ECO:0000313" key="5">
    <source>
        <dbReference type="EMBL" id="TQV83595.1"/>
    </source>
</evidence>
<dbReference type="SMART" id="SM00345">
    <property type="entry name" value="HTH_GNTR"/>
    <property type="match status" value="1"/>
</dbReference>
<dbReference type="GO" id="GO:0003700">
    <property type="term" value="F:DNA-binding transcription factor activity"/>
    <property type="evidence" value="ECO:0007669"/>
    <property type="project" value="InterPro"/>
</dbReference>
<keyword evidence="1" id="KW-0805">Transcription regulation</keyword>
<dbReference type="GO" id="GO:0003677">
    <property type="term" value="F:DNA binding"/>
    <property type="evidence" value="ECO:0007669"/>
    <property type="project" value="UniProtKB-KW"/>
</dbReference>
<dbReference type="SMART" id="SM00895">
    <property type="entry name" value="FCD"/>
    <property type="match status" value="1"/>
</dbReference>
<dbReference type="Pfam" id="PF07729">
    <property type="entry name" value="FCD"/>
    <property type="match status" value="1"/>
</dbReference>
<accession>A0A545U289</accession>
<name>A0A545U289_9PROT</name>